<dbReference type="Proteomes" id="UP000252355">
    <property type="component" value="Unassembled WGS sequence"/>
</dbReference>
<reference evidence="2 3" key="1">
    <citation type="submission" date="2018-05" db="EMBL/GenBank/DDBJ databases">
        <title>A metagenomic window into the 2 km-deep terrestrial subsurface aquifer revealed taxonomically and functionally diverse microbial community comprising novel uncultured bacterial lineages.</title>
        <authorList>
            <person name="Kadnikov V.V."/>
            <person name="Mardanov A.V."/>
            <person name="Beletsky A.V."/>
            <person name="Banks D."/>
            <person name="Pimenov N.V."/>
            <person name="Frank Y.A."/>
            <person name="Karnachuk O.V."/>
            <person name="Ravin N.V."/>
        </authorList>
    </citation>
    <scope>NUCLEOTIDE SEQUENCE [LARGE SCALE GENOMIC DNA]</scope>
    <source>
        <strain evidence="2">BY5</strain>
    </source>
</reference>
<feature type="compositionally biased region" description="Pro residues" evidence="1">
    <location>
        <begin position="206"/>
        <end position="220"/>
    </location>
</feature>
<organism evidence="2 3">
    <name type="scientific">Candidatus Ozemobacter sibiricus</name>
    <dbReference type="NCBI Taxonomy" id="2268124"/>
    <lineage>
        <taxon>Bacteria</taxon>
        <taxon>Candidatus Ozemobacteria</taxon>
        <taxon>Candidatus Ozemobacterales</taxon>
        <taxon>Candidatus Ozemobacteraceae</taxon>
        <taxon>Candidatus Ozemobacter</taxon>
    </lineage>
</organism>
<accession>A0A367ZJR6</accession>
<feature type="compositionally biased region" description="Low complexity" evidence="1">
    <location>
        <begin position="231"/>
        <end position="263"/>
    </location>
</feature>
<name>A0A367ZJR6_9BACT</name>
<sequence>MAPRESRLPVFHQWSGTKGRPWEERPFFLIRDLDTLVKFFARIPFEDHLPHVDFDKTMIFVACPGPTLFDYQPMRVVGFFRNDLRYTVLLDLDRRKTGGYWRNPWVVALLPAIPKGDVDVMRVGDPRRGEPTRVPLFTIWDMTRPRDLPLTPAQPWQAPNTEPPLPTHGFDLRPKPVEYIVVMESPKAAVTSIDKIAQPLPQRPKVLPPLKGPLGPPPRKTIPGQSSLVKTGSTPSTPSGSSASSGASAAPSGTAATSSSGQSPAGGSGSGSGSTPVIPPDSPVASGSGDPLGDAFNLDF</sequence>
<comment type="caution">
    <text evidence="2">The sequence shown here is derived from an EMBL/GenBank/DDBJ whole genome shotgun (WGS) entry which is preliminary data.</text>
</comment>
<protein>
    <submittedName>
        <fullName evidence="2">Uncharacterized protein</fullName>
    </submittedName>
</protein>
<gene>
    <name evidence="2" type="ORF">OZSIB_1476</name>
</gene>
<dbReference type="EMBL" id="QOQW01000023">
    <property type="protein sequence ID" value="RCK78374.1"/>
    <property type="molecule type" value="Genomic_DNA"/>
</dbReference>
<evidence type="ECO:0000313" key="2">
    <source>
        <dbReference type="EMBL" id="RCK78374.1"/>
    </source>
</evidence>
<feature type="region of interest" description="Disordered" evidence="1">
    <location>
        <begin position="200"/>
        <end position="300"/>
    </location>
</feature>
<evidence type="ECO:0000256" key="1">
    <source>
        <dbReference type="SAM" id="MobiDB-lite"/>
    </source>
</evidence>
<evidence type="ECO:0000313" key="3">
    <source>
        <dbReference type="Proteomes" id="UP000252355"/>
    </source>
</evidence>
<feature type="region of interest" description="Disordered" evidence="1">
    <location>
        <begin position="148"/>
        <end position="171"/>
    </location>
</feature>
<proteinExistence type="predicted"/>
<dbReference type="AlphaFoldDB" id="A0A367ZJR6"/>